<dbReference type="OrthoDB" id="8190480at2759"/>
<proteinExistence type="predicted"/>
<evidence type="ECO:0000256" key="1">
    <source>
        <dbReference type="SAM" id="MobiDB-lite"/>
    </source>
</evidence>
<accession>A0A821VTJ0</accession>
<evidence type="ECO:0000313" key="3">
    <source>
        <dbReference type="Proteomes" id="UP000663880"/>
    </source>
</evidence>
<dbReference type="Proteomes" id="UP000663880">
    <property type="component" value="Unassembled WGS sequence"/>
</dbReference>
<name>A0A821VTJ0_9NEOP</name>
<dbReference type="EMBL" id="CAJOBZ010000046">
    <property type="protein sequence ID" value="CAF4912543.1"/>
    <property type="molecule type" value="Genomic_DNA"/>
</dbReference>
<dbReference type="AlphaFoldDB" id="A0A821VTJ0"/>
<reference evidence="2" key="1">
    <citation type="submission" date="2021-02" db="EMBL/GenBank/DDBJ databases">
        <authorList>
            <person name="Steward A R."/>
        </authorList>
    </citation>
    <scope>NUCLEOTIDE SEQUENCE</scope>
</reference>
<feature type="compositionally biased region" description="Basic and acidic residues" evidence="1">
    <location>
        <begin position="195"/>
        <end position="205"/>
    </location>
</feature>
<evidence type="ECO:0000313" key="2">
    <source>
        <dbReference type="EMBL" id="CAF4912543.1"/>
    </source>
</evidence>
<sequence>MAENRLGFLYKAAAVLTQTENKSYDILRSHYLMRCPELRSSKQISSGRLSKERCSYCCLSWKKDAKLRVNPIKLSRRQKKRLKSKKNSTLYNSKQVERICSLCGHMSVVHVLKLNDKIETDTSIVVKDKIIKKQLKKKDPKLRPLNVYTNIREVFSIKNENNKITPDIVPVKIRNNKKKKDRFAGLCQKAVMDATKRKNEDEKKSTLNLFLKPSSST</sequence>
<comment type="caution">
    <text evidence="2">The sequence shown here is derived from an EMBL/GenBank/DDBJ whole genome shotgun (WGS) entry which is preliminary data.</text>
</comment>
<protein>
    <submittedName>
        <fullName evidence="2">Uncharacterized protein</fullName>
    </submittedName>
</protein>
<feature type="region of interest" description="Disordered" evidence="1">
    <location>
        <begin position="195"/>
        <end position="217"/>
    </location>
</feature>
<keyword evidence="3" id="KW-1185">Reference proteome</keyword>
<organism evidence="2 3">
    <name type="scientific">Pieris macdunnoughi</name>
    <dbReference type="NCBI Taxonomy" id="345717"/>
    <lineage>
        <taxon>Eukaryota</taxon>
        <taxon>Metazoa</taxon>
        <taxon>Ecdysozoa</taxon>
        <taxon>Arthropoda</taxon>
        <taxon>Hexapoda</taxon>
        <taxon>Insecta</taxon>
        <taxon>Pterygota</taxon>
        <taxon>Neoptera</taxon>
        <taxon>Endopterygota</taxon>
        <taxon>Lepidoptera</taxon>
        <taxon>Glossata</taxon>
        <taxon>Ditrysia</taxon>
        <taxon>Papilionoidea</taxon>
        <taxon>Pieridae</taxon>
        <taxon>Pierinae</taxon>
        <taxon>Pieris</taxon>
    </lineage>
</organism>
<gene>
    <name evidence="2" type="ORF">PMACD_LOCUS12275</name>
</gene>